<evidence type="ECO:0000259" key="2">
    <source>
        <dbReference type="Pfam" id="PF03886"/>
    </source>
</evidence>
<feature type="domain" description="ABC-type transport auxiliary lipoprotein component" evidence="2">
    <location>
        <begin position="30"/>
        <end position="182"/>
    </location>
</feature>
<evidence type="ECO:0000313" key="4">
    <source>
        <dbReference type="Proteomes" id="UP000037046"/>
    </source>
</evidence>
<dbReference type="InterPro" id="IPR005586">
    <property type="entry name" value="ABC_trans_aux"/>
</dbReference>
<dbReference type="EMBL" id="LGVV01000003">
    <property type="protein sequence ID" value="KNX42998.1"/>
    <property type="molecule type" value="Genomic_DNA"/>
</dbReference>
<protein>
    <recommendedName>
        <fullName evidence="2">ABC-type transport auxiliary lipoprotein component domain-containing protein</fullName>
    </recommendedName>
</protein>
<gene>
    <name evidence="3" type="ORF">ROTO_04030</name>
</gene>
<dbReference type="RefSeq" id="WP_050661352.1">
    <property type="nucleotide sequence ID" value="NZ_CP118494.1"/>
</dbReference>
<accession>A0A0L6CZX7</accession>
<proteinExistence type="predicted"/>
<evidence type="ECO:0000256" key="1">
    <source>
        <dbReference type="SAM" id="SignalP"/>
    </source>
</evidence>
<dbReference type="Pfam" id="PF03886">
    <property type="entry name" value="ABC_trans_aux"/>
    <property type="match status" value="1"/>
</dbReference>
<dbReference type="PATRIC" id="fig|74031.6.peg.413"/>
<keyword evidence="1" id="KW-0732">Signal</keyword>
<dbReference type="OrthoDB" id="7858211at2"/>
<sequence>MFKSLSIICLAALPLLAACASVPEERIAVPRAQATEKQRIAYATVALRNVSLPTYAAGEAIFTADETGRLRDNGGLLWADDPSRAMTLELARHLTGITGARVASEPWPFLDPAAAEVEIRVEDMLARADGTFQFSGQYFVATEEGRDRARLFDLTTPIAGERTPADLADARARLVRDLALDVVQRGLK</sequence>
<dbReference type="PROSITE" id="PS51257">
    <property type="entry name" value="PROKAR_LIPOPROTEIN"/>
    <property type="match status" value="1"/>
</dbReference>
<reference evidence="4" key="1">
    <citation type="submission" date="2015-07" db="EMBL/GenBank/DDBJ databases">
        <title>Draft Genome Sequence of Roseovarius tolerans EL-164, a producer of N-Acylated Alanine Methyl Esters (NAMEs).</title>
        <authorList>
            <person name="Voget S."/>
            <person name="Bruns H."/>
            <person name="Wagner-Doebler I."/>
            <person name="Schulz S."/>
            <person name="Daniel R."/>
        </authorList>
    </citation>
    <scope>NUCLEOTIDE SEQUENCE [LARGE SCALE GENOMIC DNA]</scope>
    <source>
        <strain evidence="4">EL-164</strain>
    </source>
</reference>
<feature type="signal peptide" evidence="1">
    <location>
        <begin position="1"/>
        <end position="20"/>
    </location>
</feature>
<organism evidence="3 4">
    <name type="scientific">Roseovarius tolerans</name>
    <dbReference type="NCBI Taxonomy" id="74031"/>
    <lineage>
        <taxon>Bacteria</taxon>
        <taxon>Pseudomonadati</taxon>
        <taxon>Pseudomonadota</taxon>
        <taxon>Alphaproteobacteria</taxon>
        <taxon>Rhodobacterales</taxon>
        <taxon>Roseobacteraceae</taxon>
        <taxon>Roseovarius</taxon>
    </lineage>
</organism>
<feature type="chain" id="PRO_5005563295" description="ABC-type transport auxiliary lipoprotein component domain-containing protein" evidence="1">
    <location>
        <begin position="21"/>
        <end position="188"/>
    </location>
</feature>
<dbReference type="Proteomes" id="UP000037046">
    <property type="component" value="Unassembled WGS sequence"/>
</dbReference>
<evidence type="ECO:0000313" key="3">
    <source>
        <dbReference type="EMBL" id="KNX42998.1"/>
    </source>
</evidence>
<dbReference type="STRING" id="74031.SAMN04488077_10372"/>
<comment type="caution">
    <text evidence="3">The sequence shown here is derived from an EMBL/GenBank/DDBJ whole genome shotgun (WGS) entry which is preliminary data.</text>
</comment>
<dbReference type="Gene3D" id="3.40.50.10610">
    <property type="entry name" value="ABC-type transport auxiliary lipoprotein component"/>
    <property type="match status" value="1"/>
</dbReference>
<keyword evidence="4" id="KW-1185">Reference proteome</keyword>
<dbReference type="AlphaFoldDB" id="A0A0L6CZX7"/>
<name>A0A0L6CZX7_9RHOB</name>
<dbReference type="SUPFAM" id="SSF159594">
    <property type="entry name" value="XCC0632-like"/>
    <property type="match status" value="1"/>
</dbReference>